<reference evidence="1" key="1">
    <citation type="submission" date="2018-02" db="EMBL/GenBank/DDBJ databases">
        <title>Rhizophora mucronata_Transcriptome.</title>
        <authorList>
            <person name="Meera S.P."/>
            <person name="Sreeshan A."/>
            <person name="Augustine A."/>
        </authorList>
    </citation>
    <scope>NUCLEOTIDE SEQUENCE</scope>
    <source>
        <tissue evidence="1">Leaf</tissue>
    </source>
</reference>
<organism evidence="1">
    <name type="scientific">Rhizophora mucronata</name>
    <name type="common">Asiatic mangrove</name>
    <dbReference type="NCBI Taxonomy" id="61149"/>
    <lineage>
        <taxon>Eukaryota</taxon>
        <taxon>Viridiplantae</taxon>
        <taxon>Streptophyta</taxon>
        <taxon>Embryophyta</taxon>
        <taxon>Tracheophyta</taxon>
        <taxon>Spermatophyta</taxon>
        <taxon>Magnoliopsida</taxon>
        <taxon>eudicotyledons</taxon>
        <taxon>Gunneridae</taxon>
        <taxon>Pentapetalae</taxon>
        <taxon>rosids</taxon>
        <taxon>fabids</taxon>
        <taxon>Malpighiales</taxon>
        <taxon>Rhizophoraceae</taxon>
        <taxon>Rhizophora</taxon>
    </lineage>
</organism>
<dbReference type="AlphaFoldDB" id="A0A2P2NF53"/>
<accession>A0A2P2NF53</accession>
<proteinExistence type="predicted"/>
<sequence length="19" mass="2288">MKTLLVKTIFILHIVIYEL</sequence>
<evidence type="ECO:0000313" key="1">
    <source>
        <dbReference type="EMBL" id="MBX41125.1"/>
    </source>
</evidence>
<name>A0A2P2NF53_RHIMU</name>
<dbReference type="EMBL" id="GGEC01060641">
    <property type="protein sequence ID" value="MBX41125.1"/>
    <property type="molecule type" value="Transcribed_RNA"/>
</dbReference>
<protein>
    <submittedName>
        <fullName evidence="1">Uncharacterized protein</fullName>
    </submittedName>
</protein>